<reference evidence="9" key="1">
    <citation type="submission" date="2021-06" db="EMBL/GenBank/DDBJ databases">
        <authorList>
            <person name="Hodson N. C."/>
            <person name="Mongue J. A."/>
            <person name="Jaron S. K."/>
        </authorList>
    </citation>
    <scope>NUCLEOTIDE SEQUENCE</scope>
</reference>
<keyword evidence="4 8" id="KW-1133">Transmembrane helix</keyword>
<evidence type="ECO:0000256" key="8">
    <source>
        <dbReference type="SAM" id="Phobius"/>
    </source>
</evidence>
<dbReference type="InterPro" id="IPR052192">
    <property type="entry name" value="Insect_Ionotropic_Sensory_Rcpt"/>
</dbReference>
<protein>
    <submittedName>
        <fullName evidence="9">Uncharacterized protein</fullName>
    </submittedName>
</protein>
<evidence type="ECO:0000256" key="4">
    <source>
        <dbReference type="ARBA" id="ARBA00022989"/>
    </source>
</evidence>
<evidence type="ECO:0000256" key="2">
    <source>
        <dbReference type="ARBA" id="ARBA00022475"/>
    </source>
</evidence>
<evidence type="ECO:0000256" key="1">
    <source>
        <dbReference type="ARBA" id="ARBA00004651"/>
    </source>
</evidence>
<evidence type="ECO:0000313" key="10">
    <source>
        <dbReference type="Proteomes" id="UP000708208"/>
    </source>
</evidence>
<feature type="transmembrane region" description="Helical" evidence="8">
    <location>
        <begin position="201"/>
        <end position="220"/>
    </location>
</feature>
<dbReference type="PANTHER" id="PTHR42643">
    <property type="entry name" value="IONOTROPIC RECEPTOR 20A-RELATED"/>
    <property type="match status" value="1"/>
</dbReference>
<dbReference type="Proteomes" id="UP000708208">
    <property type="component" value="Unassembled WGS sequence"/>
</dbReference>
<keyword evidence="3 8" id="KW-0812">Transmembrane</keyword>
<accession>A0A8J2KBN5</accession>
<comment type="subcellular location">
    <subcellularLocation>
        <location evidence="1">Cell membrane</location>
        <topology evidence="1">Multi-pass membrane protein</topology>
    </subcellularLocation>
</comment>
<dbReference type="EMBL" id="CAJVCH010228486">
    <property type="protein sequence ID" value="CAG7732301.1"/>
    <property type="molecule type" value="Genomic_DNA"/>
</dbReference>
<evidence type="ECO:0000256" key="6">
    <source>
        <dbReference type="ARBA" id="ARBA00023170"/>
    </source>
</evidence>
<gene>
    <name evidence="9" type="ORF">AFUS01_LOCUS20823</name>
</gene>
<feature type="transmembrane region" description="Helical" evidence="8">
    <location>
        <begin position="354"/>
        <end position="374"/>
    </location>
</feature>
<keyword evidence="7" id="KW-0325">Glycoprotein</keyword>
<keyword evidence="5 8" id="KW-0472">Membrane</keyword>
<evidence type="ECO:0000256" key="5">
    <source>
        <dbReference type="ARBA" id="ARBA00023136"/>
    </source>
</evidence>
<feature type="transmembrane region" description="Helical" evidence="8">
    <location>
        <begin position="464"/>
        <end position="488"/>
    </location>
</feature>
<comment type="caution">
    <text evidence="9">The sequence shown here is derived from an EMBL/GenBank/DDBJ whole genome shotgun (WGS) entry which is preliminary data.</text>
</comment>
<sequence length="517" mass="58220">MQESLVAGNLKETLAKTFQKLPNAYFVFPRTKMEWEIYLRNANSDSLVLSKVVPEGKPMSSEQSPLRKVPNFELETIVCADCPICGDALDVFHEIGKWTDPSTAFLYELSQVVNATLETVPTLGMVRSGKDEDGQWDEYTQSLLDGSTIVSAYAQATPETYDYILITHPYFFDSICFVYAAPQPVQFNPLGRLLSPFNTQVWVSLIVSVLATSATLHLILSHKNSKSLQKLSALAAILKPLFDQSPIDTKSFVKCVSNSLSRSVIAVWLLLLISLGCAYKSKMVELIALPKFKSVPTTFEDLANSNYQIMSIFFSDQVEVNLRFKNSTASMKILERTVAKNFVDPDCYQGIFEAEAACIGFFIAIMSIGTPFMVDINKQPIFRKSAETWYLGYVSMGISLNYPELLEPMDTIFRRVENAGLLRQWQEERHRINLNAGQKNAIRFAEKNILYKGENGSVNSLNNFSFLLLQILMFSVLIGSMIFTFEIASNKRRGNRQFHSCIFRKMTSSSTPVIFIS</sequence>
<keyword evidence="10" id="KW-1185">Reference proteome</keyword>
<keyword evidence="6" id="KW-0675">Receptor</keyword>
<evidence type="ECO:0000256" key="3">
    <source>
        <dbReference type="ARBA" id="ARBA00022692"/>
    </source>
</evidence>
<organism evidence="9 10">
    <name type="scientific">Allacma fusca</name>
    <dbReference type="NCBI Taxonomy" id="39272"/>
    <lineage>
        <taxon>Eukaryota</taxon>
        <taxon>Metazoa</taxon>
        <taxon>Ecdysozoa</taxon>
        <taxon>Arthropoda</taxon>
        <taxon>Hexapoda</taxon>
        <taxon>Collembola</taxon>
        <taxon>Symphypleona</taxon>
        <taxon>Sminthuridae</taxon>
        <taxon>Allacma</taxon>
    </lineage>
</organism>
<dbReference type="OrthoDB" id="7739311at2759"/>
<proteinExistence type="predicted"/>
<keyword evidence="2" id="KW-1003">Cell membrane</keyword>
<dbReference type="PANTHER" id="PTHR42643:SF24">
    <property type="entry name" value="IONOTROPIC RECEPTOR 60A"/>
    <property type="match status" value="1"/>
</dbReference>
<dbReference type="AlphaFoldDB" id="A0A8J2KBN5"/>
<evidence type="ECO:0000313" key="9">
    <source>
        <dbReference type="EMBL" id="CAG7732301.1"/>
    </source>
</evidence>
<name>A0A8J2KBN5_9HEXA</name>
<evidence type="ECO:0000256" key="7">
    <source>
        <dbReference type="ARBA" id="ARBA00023180"/>
    </source>
</evidence>
<dbReference type="GO" id="GO:0005886">
    <property type="term" value="C:plasma membrane"/>
    <property type="evidence" value="ECO:0007669"/>
    <property type="project" value="UniProtKB-SubCell"/>
</dbReference>